<organism evidence="2 3">
    <name type="scientific">Heracleum sosnowskyi</name>
    <dbReference type="NCBI Taxonomy" id="360622"/>
    <lineage>
        <taxon>Eukaryota</taxon>
        <taxon>Viridiplantae</taxon>
        <taxon>Streptophyta</taxon>
        <taxon>Embryophyta</taxon>
        <taxon>Tracheophyta</taxon>
        <taxon>Spermatophyta</taxon>
        <taxon>Magnoliopsida</taxon>
        <taxon>eudicotyledons</taxon>
        <taxon>Gunneridae</taxon>
        <taxon>Pentapetalae</taxon>
        <taxon>asterids</taxon>
        <taxon>campanulids</taxon>
        <taxon>Apiales</taxon>
        <taxon>Apiaceae</taxon>
        <taxon>Apioideae</taxon>
        <taxon>apioid superclade</taxon>
        <taxon>Tordylieae</taxon>
        <taxon>Tordyliinae</taxon>
        <taxon>Heracleum</taxon>
    </lineage>
</organism>
<dbReference type="Proteomes" id="UP001237642">
    <property type="component" value="Unassembled WGS sequence"/>
</dbReference>
<dbReference type="PANTHER" id="PTHR33156:SF59">
    <property type="entry name" value="PROTEIN NUCLEAR FUSION DEFECTIVE 6, CHLOROPLASTIC_MITOCHONDRIAL-LIKE"/>
    <property type="match status" value="1"/>
</dbReference>
<dbReference type="AlphaFoldDB" id="A0AAD8M8Q5"/>
<gene>
    <name evidence="2" type="ORF">POM88_040392</name>
</gene>
<reference evidence="2" key="2">
    <citation type="submission" date="2023-05" db="EMBL/GenBank/DDBJ databases">
        <authorList>
            <person name="Schelkunov M.I."/>
        </authorList>
    </citation>
    <scope>NUCLEOTIDE SEQUENCE</scope>
    <source>
        <strain evidence="2">Hsosn_3</strain>
        <tissue evidence="2">Leaf</tissue>
    </source>
</reference>
<dbReference type="InterPro" id="IPR043459">
    <property type="entry name" value="NFD6/NOXY2-like"/>
</dbReference>
<dbReference type="GO" id="GO:0005739">
    <property type="term" value="C:mitochondrion"/>
    <property type="evidence" value="ECO:0007669"/>
    <property type="project" value="TreeGrafter"/>
</dbReference>
<feature type="region of interest" description="Disordered" evidence="1">
    <location>
        <begin position="18"/>
        <end position="38"/>
    </location>
</feature>
<keyword evidence="3" id="KW-1185">Reference proteome</keyword>
<protein>
    <submittedName>
        <fullName evidence="2">Protein NUCLEAR FUSION DEFECTIVE 6, chloroplastic/mitochondrial-like</fullName>
    </submittedName>
</protein>
<reference evidence="2" key="1">
    <citation type="submission" date="2023-02" db="EMBL/GenBank/DDBJ databases">
        <title>Genome of toxic invasive species Heracleum sosnowskyi carries increased number of genes despite the absence of recent whole-genome duplications.</title>
        <authorList>
            <person name="Schelkunov M."/>
            <person name="Shtratnikova V."/>
            <person name="Makarenko M."/>
            <person name="Klepikova A."/>
            <person name="Omelchenko D."/>
            <person name="Novikova G."/>
            <person name="Obukhova E."/>
            <person name="Bogdanov V."/>
            <person name="Penin A."/>
            <person name="Logacheva M."/>
        </authorList>
    </citation>
    <scope>NUCLEOTIDE SEQUENCE</scope>
    <source>
        <strain evidence="2">Hsosn_3</strain>
        <tissue evidence="2">Leaf</tissue>
    </source>
</reference>
<accession>A0AAD8M8Q5</accession>
<dbReference type="EMBL" id="JAUIZM010000009">
    <property type="protein sequence ID" value="KAK1364831.1"/>
    <property type="molecule type" value="Genomic_DNA"/>
</dbReference>
<dbReference type="PANTHER" id="PTHR33156">
    <property type="entry name" value="OS02G0230000 PROTEIN"/>
    <property type="match status" value="1"/>
</dbReference>
<proteinExistence type="predicted"/>
<name>A0AAD8M8Q5_9APIA</name>
<sequence>MAAAIAARLAARTTRSSASRFASGLKPKSAPSPFRLPTLKPPCAPRILRSPVEMSFALESMLPFHTATASALLTSMLSVSPRTIGWTLEDCNDDVRDIAYAAFAAAKLKRLLKETYISIHFSKQITDVPLLS</sequence>
<evidence type="ECO:0000313" key="2">
    <source>
        <dbReference type="EMBL" id="KAK1364831.1"/>
    </source>
</evidence>
<comment type="caution">
    <text evidence="2">The sequence shown here is derived from an EMBL/GenBank/DDBJ whole genome shotgun (WGS) entry which is preliminary data.</text>
</comment>
<evidence type="ECO:0000313" key="3">
    <source>
        <dbReference type="Proteomes" id="UP001237642"/>
    </source>
</evidence>
<evidence type="ECO:0000256" key="1">
    <source>
        <dbReference type="SAM" id="MobiDB-lite"/>
    </source>
</evidence>